<feature type="region of interest" description="Disordered" evidence="14">
    <location>
        <begin position="1"/>
        <end position="22"/>
    </location>
</feature>
<evidence type="ECO:0000256" key="10">
    <source>
        <dbReference type="ARBA" id="ARBA00029693"/>
    </source>
</evidence>
<dbReference type="GO" id="GO:0005778">
    <property type="term" value="C:peroxisomal membrane"/>
    <property type="evidence" value="ECO:0007669"/>
    <property type="project" value="UniProtKB-SubCell"/>
</dbReference>
<evidence type="ECO:0000256" key="13">
    <source>
        <dbReference type="PROSITE-ProRule" id="PRU00192"/>
    </source>
</evidence>
<reference evidence="17" key="1">
    <citation type="submission" date="2020-08" db="EMBL/GenBank/DDBJ databases">
        <title>Multicomponent nature underlies the extraordinary mechanical properties of spider dragline silk.</title>
        <authorList>
            <person name="Kono N."/>
            <person name="Nakamura H."/>
            <person name="Mori M."/>
            <person name="Yoshida Y."/>
            <person name="Ohtoshi R."/>
            <person name="Malay A.D."/>
            <person name="Moran D.A.P."/>
            <person name="Tomita M."/>
            <person name="Numata K."/>
            <person name="Arakawa K."/>
        </authorList>
    </citation>
    <scope>NUCLEOTIDE SEQUENCE</scope>
</reference>
<feature type="region of interest" description="Disordered" evidence="14">
    <location>
        <begin position="372"/>
        <end position="416"/>
    </location>
</feature>
<feature type="domain" description="SH3" evidence="16">
    <location>
        <begin position="281"/>
        <end position="345"/>
    </location>
</feature>
<organism evidence="17 18">
    <name type="scientific">Trichonephila inaurata madagascariensis</name>
    <dbReference type="NCBI Taxonomy" id="2747483"/>
    <lineage>
        <taxon>Eukaryota</taxon>
        <taxon>Metazoa</taxon>
        <taxon>Ecdysozoa</taxon>
        <taxon>Arthropoda</taxon>
        <taxon>Chelicerata</taxon>
        <taxon>Arachnida</taxon>
        <taxon>Araneae</taxon>
        <taxon>Araneomorphae</taxon>
        <taxon>Entelegynae</taxon>
        <taxon>Araneoidea</taxon>
        <taxon>Nephilidae</taxon>
        <taxon>Trichonephila</taxon>
        <taxon>Trichonephila inaurata</taxon>
    </lineage>
</organism>
<dbReference type="InterPro" id="IPR035463">
    <property type="entry name" value="Pex13"/>
</dbReference>
<name>A0A8X7BW19_9ARAC</name>
<dbReference type="Proteomes" id="UP000886998">
    <property type="component" value="Unassembled WGS sequence"/>
</dbReference>
<evidence type="ECO:0000256" key="6">
    <source>
        <dbReference type="ARBA" id="ARBA00022989"/>
    </source>
</evidence>
<keyword evidence="7" id="KW-0811">Translocation</keyword>
<dbReference type="Pfam" id="PF00018">
    <property type="entry name" value="SH3_1"/>
    <property type="match status" value="1"/>
</dbReference>
<dbReference type="EMBL" id="BMAV01004383">
    <property type="protein sequence ID" value="GFY44732.1"/>
    <property type="molecule type" value="Genomic_DNA"/>
</dbReference>
<dbReference type="SMART" id="SM00326">
    <property type="entry name" value="SH3"/>
    <property type="match status" value="1"/>
</dbReference>
<evidence type="ECO:0000259" key="16">
    <source>
        <dbReference type="PROSITE" id="PS50002"/>
    </source>
</evidence>
<keyword evidence="8 15" id="KW-0472">Membrane</keyword>
<feature type="compositionally biased region" description="Low complexity" evidence="14">
    <location>
        <begin position="1"/>
        <end position="15"/>
    </location>
</feature>
<evidence type="ECO:0000313" key="18">
    <source>
        <dbReference type="Proteomes" id="UP000886998"/>
    </source>
</evidence>
<evidence type="ECO:0000256" key="4">
    <source>
        <dbReference type="ARBA" id="ARBA00022692"/>
    </source>
</evidence>
<feature type="compositionally biased region" description="Basic and acidic residues" evidence="14">
    <location>
        <begin position="386"/>
        <end position="395"/>
    </location>
</feature>
<dbReference type="Pfam" id="PF04088">
    <property type="entry name" value="Peroxin-13_N"/>
    <property type="match status" value="1"/>
</dbReference>
<keyword evidence="4 15" id="KW-0812">Transmembrane</keyword>
<dbReference type="PROSITE" id="PS50002">
    <property type="entry name" value="SH3"/>
    <property type="match status" value="1"/>
</dbReference>
<evidence type="ECO:0000256" key="15">
    <source>
        <dbReference type="SAM" id="Phobius"/>
    </source>
</evidence>
<dbReference type="PANTHER" id="PTHR19332:SF1">
    <property type="entry name" value="PEROXISOMAL MEMBRANE PROTEIN PEX13"/>
    <property type="match status" value="1"/>
</dbReference>
<gene>
    <name evidence="17" type="primary">PEX13</name>
    <name evidence="17" type="ORF">TNIN_140381</name>
</gene>
<keyword evidence="2 13" id="KW-0728">SH3 domain</keyword>
<proteinExistence type="inferred from homology"/>
<keyword evidence="9" id="KW-0576">Peroxisome</keyword>
<evidence type="ECO:0000256" key="12">
    <source>
        <dbReference type="ARBA" id="ARBA00046271"/>
    </source>
</evidence>
<comment type="subcellular location">
    <subcellularLocation>
        <location evidence="12">Peroxisome membrane</location>
    </subcellularLocation>
</comment>
<evidence type="ECO:0000256" key="5">
    <source>
        <dbReference type="ARBA" id="ARBA00022927"/>
    </source>
</evidence>
<evidence type="ECO:0000256" key="11">
    <source>
        <dbReference type="ARBA" id="ARBA00034535"/>
    </source>
</evidence>
<evidence type="ECO:0000256" key="3">
    <source>
        <dbReference type="ARBA" id="ARBA00022448"/>
    </source>
</evidence>
<protein>
    <recommendedName>
        <fullName evidence="11">Peroxisomal membrane protein PEX13</fullName>
    </recommendedName>
    <alternativeName>
        <fullName evidence="10">Peroxin-13</fullName>
    </alternativeName>
</protein>
<dbReference type="Gene3D" id="2.30.30.40">
    <property type="entry name" value="SH3 Domains"/>
    <property type="match status" value="1"/>
</dbReference>
<dbReference type="GO" id="GO:0016560">
    <property type="term" value="P:protein import into peroxisome matrix, docking"/>
    <property type="evidence" value="ECO:0007669"/>
    <property type="project" value="InterPro"/>
</dbReference>
<evidence type="ECO:0000256" key="7">
    <source>
        <dbReference type="ARBA" id="ARBA00023010"/>
    </source>
</evidence>
<dbReference type="GO" id="GO:1990429">
    <property type="term" value="C:peroxisomal importomer complex"/>
    <property type="evidence" value="ECO:0007669"/>
    <property type="project" value="TreeGrafter"/>
</dbReference>
<comment type="similarity">
    <text evidence="1">Belongs to the peroxin-13 family.</text>
</comment>
<evidence type="ECO:0000313" key="17">
    <source>
        <dbReference type="EMBL" id="GFY44732.1"/>
    </source>
</evidence>
<dbReference type="InterPro" id="IPR036028">
    <property type="entry name" value="SH3-like_dom_sf"/>
</dbReference>
<accession>A0A8X7BW19</accession>
<feature type="transmembrane region" description="Helical" evidence="15">
    <location>
        <begin position="241"/>
        <end position="261"/>
    </location>
</feature>
<evidence type="ECO:0000256" key="8">
    <source>
        <dbReference type="ARBA" id="ARBA00023136"/>
    </source>
</evidence>
<dbReference type="OrthoDB" id="10037838at2759"/>
<evidence type="ECO:0000256" key="2">
    <source>
        <dbReference type="ARBA" id="ARBA00022443"/>
    </source>
</evidence>
<dbReference type="SUPFAM" id="SSF50044">
    <property type="entry name" value="SH3-domain"/>
    <property type="match status" value="1"/>
</dbReference>
<keyword evidence="5" id="KW-0653">Protein transport</keyword>
<feature type="compositionally biased region" description="Polar residues" evidence="14">
    <location>
        <begin position="403"/>
        <end position="416"/>
    </location>
</feature>
<dbReference type="InterPro" id="IPR001452">
    <property type="entry name" value="SH3_domain"/>
</dbReference>
<keyword evidence="6 15" id="KW-1133">Transmembrane helix</keyword>
<keyword evidence="18" id="KW-1185">Reference proteome</keyword>
<dbReference type="PANTHER" id="PTHR19332">
    <property type="entry name" value="PEROXISOMAL MEMBRANE PROTEIN PEX13"/>
    <property type="match status" value="1"/>
</dbReference>
<evidence type="ECO:0000256" key="9">
    <source>
        <dbReference type="ARBA" id="ARBA00023140"/>
    </source>
</evidence>
<dbReference type="InterPro" id="IPR007223">
    <property type="entry name" value="Peroxin-13_N"/>
</dbReference>
<evidence type="ECO:0000256" key="1">
    <source>
        <dbReference type="ARBA" id="ARBA00006033"/>
    </source>
</evidence>
<dbReference type="AlphaFoldDB" id="A0A8X7BW19"/>
<evidence type="ECO:0000256" key="14">
    <source>
        <dbReference type="SAM" id="MobiDB-lite"/>
    </source>
</evidence>
<sequence length="416" mass="46060">MAFKSSGSSVTSSNSNQLNRSSMINNRGLQSLGGLSRINPENRGNAVPLSPAYLRNPMPLGGSGYVGPPPLPQRSSPYMSSYNRYPAMSSYYSPFSRYSGGYGGYRMSPYGHFGAPNDSYNSFIQMAEENTRPAFESIESVVEVVSSISMMLESTYHAVHSSYSAILGVVDQFSRLKDHLAQILSVLTLIRGLRWLCLKVLYLLNLRKENPSVDAAWDSARQMMDGSLPSDMPGDGKASPWPFFMFIGLVIGAPWLMFKLLSKSISIKKPYDPAIFVDANGRRYSGIAEYNFTATQPHELSFKAGEKLYISVKSLQKNPRGWVFAHNEKLETGLIPATYLRPFKGNARNTHVPVYQTVPKENRAIPEQILHESNEADDELDNLEPPLEKLDEAVEKPSVLPGESSNSKPDSDFGSN</sequence>
<comment type="caution">
    <text evidence="17">The sequence shown here is derived from an EMBL/GenBank/DDBJ whole genome shotgun (WGS) entry which is preliminary data.</text>
</comment>
<keyword evidence="3" id="KW-0813">Transport</keyword>